<dbReference type="PANTHER" id="PTHR30193:SF44">
    <property type="entry name" value="LACTOSE TRANSPORT SYSTEM PERMEASE PROTEIN LACF"/>
    <property type="match status" value="1"/>
</dbReference>
<dbReference type="EMBL" id="QMFB01000001">
    <property type="protein sequence ID" value="RAV23149.1"/>
    <property type="molecule type" value="Genomic_DNA"/>
</dbReference>
<evidence type="ECO:0000313" key="9">
    <source>
        <dbReference type="EMBL" id="RAV23149.1"/>
    </source>
</evidence>
<feature type="domain" description="ABC transmembrane type-1" evidence="8">
    <location>
        <begin position="69"/>
        <end position="284"/>
    </location>
</feature>
<feature type="transmembrane region" description="Helical" evidence="7">
    <location>
        <begin position="210"/>
        <end position="231"/>
    </location>
</feature>
<gene>
    <name evidence="9" type="ORF">DQG23_02840</name>
</gene>
<dbReference type="InterPro" id="IPR000515">
    <property type="entry name" value="MetI-like"/>
</dbReference>
<comment type="subcellular location">
    <subcellularLocation>
        <location evidence="1 7">Cell membrane</location>
        <topology evidence="1 7">Multi-pass membrane protein</topology>
    </subcellularLocation>
</comment>
<dbReference type="InterPro" id="IPR035906">
    <property type="entry name" value="MetI-like_sf"/>
</dbReference>
<dbReference type="OrthoDB" id="9785836at2"/>
<dbReference type="SUPFAM" id="SSF161098">
    <property type="entry name" value="MetI-like"/>
    <property type="match status" value="1"/>
</dbReference>
<dbReference type="AlphaFoldDB" id="A0A329MT37"/>
<comment type="similarity">
    <text evidence="7">Belongs to the binding-protein-dependent transport system permease family.</text>
</comment>
<evidence type="ECO:0000256" key="1">
    <source>
        <dbReference type="ARBA" id="ARBA00004651"/>
    </source>
</evidence>
<feature type="transmembrane region" description="Helical" evidence="7">
    <location>
        <begin position="261"/>
        <end position="288"/>
    </location>
</feature>
<reference evidence="9 10" key="1">
    <citation type="journal article" date="2009" name="Int. J. Syst. Evol. Microbiol.">
        <title>Paenibacillus contaminans sp. nov., isolated from a contaminated laboratory plate.</title>
        <authorList>
            <person name="Chou J.H."/>
            <person name="Lee J.H."/>
            <person name="Lin M.C."/>
            <person name="Chang P.S."/>
            <person name="Arun A.B."/>
            <person name="Young C.C."/>
            <person name="Chen W.M."/>
        </authorList>
    </citation>
    <scope>NUCLEOTIDE SEQUENCE [LARGE SCALE GENOMIC DNA]</scope>
    <source>
        <strain evidence="9 10">CKOBP-6</strain>
    </source>
</reference>
<evidence type="ECO:0000256" key="2">
    <source>
        <dbReference type="ARBA" id="ARBA00022448"/>
    </source>
</evidence>
<keyword evidence="5 7" id="KW-1133">Transmembrane helix</keyword>
<dbReference type="CDD" id="cd06261">
    <property type="entry name" value="TM_PBP2"/>
    <property type="match status" value="1"/>
</dbReference>
<proteinExistence type="inferred from homology"/>
<name>A0A329MT37_9BACL</name>
<organism evidence="9 10">
    <name type="scientific">Paenibacillus contaminans</name>
    <dbReference type="NCBI Taxonomy" id="450362"/>
    <lineage>
        <taxon>Bacteria</taxon>
        <taxon>Bacillati</taxon>
        <taxon>Bacillota</taxon>
        <taxon>Bacilli</taxon>
        <taxon>Bacillales</taxon>
        <taxon>Paenibacillaceae</taxon>
        <taxon>Paenibacillus</taxon>
    </lineage>
</organism>
<keyword evidence="10" id="KW-1185">Reference proteome</keyword>
<keyword evidence="6 7" id="KW-0472">Membrane</keyword>
<feature type="transmembrane region" description="Helical" evidence="7">
    <location>
        <begin position="106"/>
        <end position="126"/>
    </location>
</feature>
<dbReference type="Pfam" id="PF00528">
    <property type="entry name" value="BPD_transp_1"/>
    <property type="match status" value="1"/>
</dbReference>
<dbReference type="PROSITE" id="PS50928">
    <property type="entry name" value="ABC_TM1"/>
    <property type="match status" value="1"/>
</dbReference>
<dbReference type="Proteomes" id="UP000250369">
    <property type="component" value="Unassembled WGS sequence"/>
</dbReference>
<keyword evidence="4 7" id="KW-0812">Transmembrane</keyword>
<accession>A0A329MT37</accession>
<dbReference type="GO" id="GO:0005886">
    <property type="term" value="C:plasma membrane"/>
    <property type="evidence" value="ECO:0007669"/>
    <property type="project" value="UniProtKB-SubCell"/>
</dbReference>
<comment type="caution">
    <text evidence="9">The sequence shown here is derived from an EMBL/GenBank/DDBJ whole genome shotgun (WGS) entry which is preliminary data.</text>
</comment>
<dbReference type="PANTHER" id="PTHR30193">
    <property type="entry name" value="ABC TRANSPORTER PERMEASE PROTEIN"/>
    <property type="match status" value="1"/>
</dbReference>
<protein>
    <submittedName>
        <fullName evidence="9">Sugar ABC transporter permease</fullName>
    </submittedName>
</protein>
<evidence type="ECO:0000256" key="4">
    <source>
        <dbReference type="ARBA" id="ARBA00022692"/>
    </source>
</evidence>
<keyword evidence="3" id="KW-1003">Cell membrane</keyword>
<evidence type="ECO:0000313" key="10">
    <source>
        <dbReference type="Proteomes" id="UP000250369"/>
    </source>
</evidence>
<evidence type="ECO:0000256" key="7">
    <source>
        <dbReference type="RuleBase" id="RU363032"/>
    </source>
</evidence>
<dbReference type="RefSeq" id="WP_113029259.1">
    <property type="nucleotide sequence ID" value="NZ_QMFB01000001.1"/>
</dbReference>
<dbReference type="Gene3D" id="1.10.3720.10">
    <property type="entry name" value="MetI-like"/>
    <property type="match status" value="1"/>
</dbReference>
<feature type="transmembrane region" description="Helical" evidence="7">
    <location>
        <begin position="73"/>
        <end position="94"/>
    </location>
</feature>
<feature type="transmembrane region" description="Helical" evidence="7">
    <location>
        <begin position="12"/>
        <end position="36"/>
    </location>
</feature>
<dbReference type="InterPro" id="IPR051393">
    <property type="entry name" value="ABC_transporter_permease"/>
</dbReference>
<sequence length="297" mass="33946">MNRVKRQLPLHFMLVPGIVLVLLFSYVPMAGIVIAFQNFVPLKGVFGSEWIGLDNFRFLFDLPDFYIVLRNTVFIAAMKIVTGQLFPIAIALMLNEVSMQMVKRWIQTLVYLPHFMSWVILSGIMIDILSPTNGIVNQTLTIFRMEPIFFLGNNSWFPYVIVVTDVWKEFGFNTIVYLAAITSINPSLYEASVIDGANRFRQMWHITLPGMRPIIVLLATLSLGQILNAGFDQIYNLYSPVVYESGDILDTMVFRMGLIDFQYGLATAAGVFKSVISFVFISMAYFLAYKLVRYRIY</sequence>
<evidence type="ECO:0000259" key="8">
    <source>
        <dbReference type="PROSITE" id="PS50928"/>
    </source>
</evidence>
<keyword evidence="2 7" id="KW-0813">Transport</keyword>
<evidence type="ECO:0000256" key="6">
    <source>
        <dbReference type="ARBA" id="ARBA00023136"/>
    </source>
</evidence>
<dbReference type="GO" id="GO:0055085">
    <property type="term" value="P:transmembrane transport"/>
    <property type="evidence" value="ECO:0007669"/>
    <property type="project" value="InterPro"/>
</dbReference>
<evidence type="ECO:0000256" key="3">
    <source>
        <dbReference type="ARBA" id="ARBA00022475"/>
    </source>
</evidence>
<feature type="transmembrane region" description="Helical" evidence="7">
    <location>
        <begin position="170"/>
        <end position="189"/>
    </location>
</feature>
<evidence type="ECO:0000256" key="5">
    <source>
        <dbReference type="ARBA" id="ARBA00022989"/>
    </source>
</evidence>